<comment type="caution">
    <text evidence="1">The sequence shown here is derived from an EMBL/GenBank/DDBJ whole genome shotgun (WGS) entry which is preliminary data.</text>
</comment>
<name>A0A840ZMI4_9HYPH</name>
<protein>
    <submittedName>
        <fullName evidence="1">Uncharacterized protein</fullName>
    </submittedName>
</protein>
<dbReference type="AlphaFoldDB" id="A0A840ZMI4"/>
<sequence>MLCLSRLVAGIVLASTLTGCIGVGPAGIKNDRAFYREAIKQTNQEQILENIIAARFFEAPTFIGVPEINATRSLSGGPSGGSSNLGALLPLGQLTGMISASDNPVAKYVPLSGQELIQQLSNPISLSNVYRIYNSVPETTPLFVLSFVRLTPGFTDYNRAINLIYLLDLAGAITVSSPDDRVLSLNFMGKGALTTPNSEISGDQPLQCKIDGISHGDINYLWSQVEQIYSVSNRKTINLNSAGATQNVKELKGPVVFTRTGQGALQQSETQNVYVASPEEIYHIIHENKYYSCGNSEFYFAGRSKTRTIQDEWADYFNTSLNRGLSSAAKADVLRALGSDRALILIAKSQIRPANSFVETYRDGFWYYILNEDKTSKKNFALLSTILTIQAPPSPVTATVTAINVGGSR</sequence>
<evidence type="ECO:0000313" key="1">
    <source>
        <dbReference type="EMBL" id="MBB5758540.1"/>
    </source>
</evidence>
<keyword evidence="2" id="KW-1185">Reference proteome</keyword>
<dbReference type="PROSITE" id="PS51257">
    <property type="entry name" value="PROKAR_LIPOPROTEIN"/>
    <property type="match status" value="1"/>
</dbReference>
<reference evidence="1 2" key="1">
    <citation type="submission" date="2020-08" db="EMBL/GenBank/DDBJ databases">
        <title>Genomic Encyclopedia of Type Strains, Phase IV (KMG-IV): sequencing the most valuable type-strain genomes for metagenomic binning, comparative biology and taxonomic classification.</title>
        <authorList>
            <person name="Goeker M."/>
        </authorList>
    </citation>
    <scope>NUCLEOTIDE SEQUENCE [LARGE SCALE GENOMIC DNA]</scope>
    <source>
        <strain evidence="1 2">DSM 2163</strain>
    </source>
</reference>
<evidence type="ECO:0000313" key="2">
    <source>
        <dbReference type="Proteomes" id="UP000583454"/>
    </source>
</evidence>
<proteinExistence type="predicted"/>
<organism evidence="1 2">
    <name type="scientific">Methylorubrum rhodinum</name>
    <dbReference type="NCBI Taxonomy" id="29428"/>
    <lineage>
        <taxon>Bacteria</taxon>
        <taxon>Pseudomonadati</taxon>
        <taxon>Pseudomonadota</taxon>
        <taxon>Alphaproteobacteria</taxon>
        <taxon>Hyphomicrobiales</taxon>
        <taxon>Methylobacteriaceae</taxon>
        <taxon>Methylorubrum</taxon>
    </lineage>
</organism>
<dbReference type="Proteomes" id="UP000583454">
    <property type="component" value="Unassembled WGS sequence"/>
</dbReference>
<accession>A0A840ZMI4</accession>
<dbReference type="RefSeq" id="WP_183571066.1">
    <property type="nucleotide sequence ID" value="NZ_JACHOP010000014.1"/>
</dbReference>
<dbReference type="EMBL" id="JACHOP010000014">
    <property type="protein sequence ID" value="MBB5758540.1"/>
    <property type="molecule type" value="Genomic_DNA"/>
</dbReference>
<gene>
    <name evidence="1" type="ORF">HNR00_003262</name>
</gene>